<dbReference type="EMBL" id="JAATJV010450639">
    <property type="protein sequence ID" value="MBZ3891558.1"/>
    <property type="molecule type" value="Genomic_DNA"/>
</dbReference>
<dbReference type="InterPro" id="IPR005707">
    <property type="entry name" value="Ribosomal_uS2_euk/arc"/>
</dbReference>
<protein>
    <submittedName>
        <fullName evidence="3">40S ribosomal protein SA</fullName>
    </submittedName>
</protein>
<dbReference type="Proteomes" id="UP001166674">
    <property type="component" value="Unassembled WGS sequence"/>
</dbReference>
<dbReference type="GO" id="GO:0006412">
    <property type="term" value="P:translation"/>
    <property type="evidence" value="ECO:0007669"/>
    <property type="project" value="InterPro"/>
</dbReference>
<keyword evidence="2" id="KW-0687">Ribonucleoprotein</keyword>
<comment type="caution">
    <text evidence="3">The sequence shown here is derived from an EMBL/GenBank/DDBJ whole genome shotgun (WGS) entry which is preliminary data.</text>
</comment>
<evidence type="ECO:0000313" key="4">
    <source>
        <dbReference type="Proteomes" id="UP001166674"/>
    </source>
</evidence>
<dbReference type="SUPFAM" id="SSF52313">
    <property type="entry name" value="Ribosomal protein S2"/>
    <property type="match status" value="1"/>
</dbReference>
<dbReference type="InterPro" id="IPR023591">
    <property type="entry name" value="Ribosomal_uS2_flav_dom_sf"/>
</dbReference>
<keyword evidence="1 3" id="KW-0689">Ribosomal protein</keyword>
<gene>
    <name evidence="3" type="ORF">SUZIE_213560</name>
</gene>
<accession>A0AA41NJG1</accession>
<dbReference type="GO" id="GO:0015935">
    <property type="term" value="C:small ribosomal subunit"/>
    <property type="evidence" value="ECO:0007669"/>
    <property type="project" value="InterPro"/>
</dbReference>
<dbReference type="Gene3D" id="3.40.50.10490">
    <property type="entry name" value="Glucose-6-phosphate isomerase like protein, domain 1"/>
    <property type="match status" value="1"/>
</dbReference>
<keyword evidence="4" id="KW-1185">Reference proteome</keyword>
<organism evidence="3 4">
    <name type="scientific">Sciurus carolinensis</name>
    <name type="common">Eastern gray squirrel</name>
    <dbReference type="NCBI Taxonomy" id="30640"/>
    <lineage>
        <taxon>Eukaryota</taxon>
        <taxon>Metazoa</taxon>
        <taxon>Chordata</taxon>
        <taxon>Craniata</taxon>
        <taxon>Vertebrata</taxon>
        <taxon>Euteleostomi</taxon>
        <taxon>Mammalia</taxon>
        <taxon>Eutheria</taxon>
        <taxon>Euarchontoglires</taxon>
        <taxon>Glires</taxon>
        <taxon>Rodentia</taxon>
        <taxon>Sciuromorpha</taxon>
        <taxon>Sciuridae</taxon>
        <taxon>Sciurinae</taxon>
        <taxon>Sciurini</taxon>
        <taxon>Sciurus</taxon>
    </lineage>
</organism>
<dbReference type="PANTHER" id="PTHR11489">
    <property type="entry name" value="40S RIBOSOMAL PROTEIN SA"/>
    <property type="match status" value="1"/>
</dbReference>
<sequence length="180" mass="19515">MLGFRATCRDSGGCQKKSWAASCLDSEQPPEQQGGCPEEEEGCSELLGLQATTQNTGWLPGGRACATVTIEKPADANIIVIRNHGLRAMLKLDAATGAIPISGHFTPGIITTQIRAAFWKLHPLEIMIPELITNLSQRHLMSTFPPLPCVTDSPLYCEDIAILCNSEGVHSMAMIWWILA</sequence>
<dbReference type="AlphaFoldDB" id="A0AA41NJG1"/>
<evidence type="ECO:0000256" key="2">
    <source>
        <dbReference type="ARBA" id="ARBA00023274"/>
    </source>
</evidence>
<evidence type="ECO:0000256" key="1">
    <source>
        <dbReference type="ARBA" id="ARBA00022980"/>
    </source>
</evidence>
<dbReference type="GO" id="GO:0003735">
    <property type="term" value="F:structural constituent of ribosome"/>
    <property type="evidence" value="ECO:0007669"/>
    <property type="project" value="InterPro"/>
</dbReference>
<proteinExistence type="predicted"/>
<evidence type="ECO:0000313" key="3">
    <source>
        <dbReference type="EMBL" id="MBZ3891558.1"/>
    </source>
</evidence>
<name>A0AA41NJG1_SCICA</name>
<reference evidence="3" key="1">
    <citation type="submission" date="2020-03" db="EMBL/GenBank/DDBJ databases">
        <title>Studies in the Genomics of Life Span.</title>
        <authorList>
            <person name="Glass D."/>
        </authorList>
    </citation>
    <scope>NUCLEOTIDE SEQUENCE</scope>
    <source>
        <strain evidence="3">SUZIE</strain>
        <tissue evidence="3">Muscle</tissue>
    </source>
</reference>